<dbReference type="EMBL" id="PFEU01000015">
    <property type="protein sequence ID" value="PJE76719.1"/>
    <property type="molecule type" value="Genomic_DNA"/>
</dbReference>
<dbReference type="GO" id="GO:0009294">
    <property type="term" value="P:DNA-mediated transformation"/>
    <property type="evidence" value="ECO:0007669"/>
    <property type="project" value="InterPro"/>
</dbReference>
<dbReference type="Pfam" id="PF02481">
    <property type="entry name" value="DNA_processg_A"/>
    <property type="match status" value="1"/>
</dbReference>
<gene>
    <name evidence="4" type="primary">dprA</name>
    <name evidence="4" type="ORF">COV05_03055</name>
</gene>
<dbReference type="PANTHER" id="PTHR43022">
    <property type="entry name" value="PROTEIN SMF"/>
    <property type="match status" value="1"/>
</dbReference>
<dbReference type="InterPro" id="IPR003488">
    <property type="entry name" value="DprA"/>
</dbReference>
<feature type="domain" description="Smf/DprA SLOG" evidence="2">
    <location>
        <begin position="80"/>
        <end position="288"/>
    </location>
</feature>
<sequence length="360" mass="39344">MMEQDRMFWIALTAFRPFGPIRLGRLARRFPSMERAFTASALELTEAGIEPHIVNRFLQERIHIDPEALARACEIQGVHIVTIKDEIYPPLLKEIFDPPALLFVRGTLPDPSRKHLAVVGSRNASPYGIRVTEHLIEPVARSGVVIVSGLAYGIDASAHDATLRAHGTTLAVLGSGVDQESIYPSRNRALASRILASGGALISEFPLGTPPLKQHFPIRNRIIAGLCHGTLVVEATIKSGTLITARSAMDSNRDVYAVPGSIESPLSEGPHDLIKHGATPVTEVKDLFGIEPVPEAIPTYQPTTEHESQIYTRLSTSPIHLDELIRSTQLPTPTVMSTLTLMEIKGVIRNEGGQFYTRLA</sequence>
<comment type="similarity">
    <text evidence="1">Belongs to the DprA/Smf family.</text>
</comment>
<dbReference type="AlphaFoldDB" id="A0A2M8LGZ0"/>
<accession>A0A2M8LGZ0</accession>
<evidence type="ECO:0000313" key="4">
    <source>
        <dbReference type="EMBL" id="PJE76719.1"/>
    </source>
</evidence>
<reference evidence="5" key="1">
    <citation type="submission" date="2017-09" db="EMBL/GenBank/DDBJ databases">
        <title>Depth-based differentiation of microbial function through sediment-hosted aquifers and enrichment of novel symbionts in the deep terrestrial subsurface.</title>
        <authorList>
            <person name="Probst A.J."/>
            <person name="Ladd B."/>
            <person name="Jarett J.K."/>
            <person name="Geller-Mcgrath D.E."/>
            <person name="Sieber C.M.K."/>
            <person name="Emerson J.B."/>
            <person name="Anantharaman K."/>
            <person name="Thomas B.C."/>
            <person name="Malmstrom R."/>
            <person name="Stieglmeier M."/>
            <person name="Klingl A."/>
            <person name="Woyke T."/>
            <person name="Ryan C.M."/>
            <person name="Banfield J.F."/>
        </authorList>
    </citation>
    <scope>NUCLEOTIDE SEQUENCE [LARGE SCALE GENOMIC DNA]</scope>
</reference>
<dbReference type="InterPro" id="IPR041614">
    <property type="entry name" value="DprA_WH"/>
</dbReference>
<dbReference type="Gene3D" id="1.10.10.10">
    <property type="entry name" value="Winged helix-like DNA-binding domain superfamily/Winged helix DNA-binding domain"/>
    <property type="match status" value="1"/>
</dbReference>
<dbReference type="Proteomes" id="UP000231436">
    <property type="component" value="Unassembled WGS sequence"/>
</dbReference>
<protein>
    <submittedName>
        <fullName evidence="4">DNA-protecting protein DprA</fullName>
    </submittedName>
</protein>
<dbReference type="NCBIfam" id="TIGR00732">
    <property type="entry name" value="dprA"/>
    <property type="match status" value="1"/>
</dbReference>
<evidence type="ECO:0000313" key="5">
    <source>
        <dbReference type="Proteomes" id="UP000231436"/>
    </source>
</evidence>
<dbReference type="Gene3D" id="3.40.50.450">
    <property type="match status" value="1"/>
</dbReference>
<evidence type="ECO:0000256" key="1">
    <source>
        <dbReference type="ARBA" id="ARBA00006525"/>
    </source>
</evidence>
<proteinExistence type="inferred from homology"/>
<dbReference type="Pfam" id="PF17782">
    <property type="entry name" value="WHD_DprA"/>
    <property type="match status" value="1"/>
</dbReference>
<evidence type="ECO:0000259" key="3">
    <source>
        <dbReference type="Pfam" id="PF17782"/>
    </source>
</evidence>
<dbReference type="InterPro" id="IPR036388">
    <property type="entry name" value="WH-like_DNA-bd_sf"/>
</dbReference>
<feature type="domain" description="DprA winged helix" evidence="3">
    <location>
        <begin position="298"/>
        <end position="353"/>
    </location>
</feature>
<organism evidence="4 5">
    <name type="scientific">Candidatus Uhrbacteria bacterium CG10_big_fil_rev_8_21_14_0_10_48_16</name>
    <dbReference type="NCBI Taxonomy" id="1975038"/>
    <lineage>
        <taxon>Bacteria</taxon>
        <taxon>Candidatus Uhriibacteriota</taxon>
    </lineage>
</organism>
<evidence type="ECO:0000259" key="2">
    <source>
        <dbReference type="Pfam" id="PF02481"/>
    </source>
</evidence>
<dbReference type="PANTHER" id="PTHR43022:SF1">
    <property type="entry name" value="PROTEIN SMF"/>
    <property type="match status" value="1"/>
</dbReference>
<dbReference type="SUPFAM" id="SSF102405">
    <property type="entry name" value="MCP/YpsA-like"/>
    <property type="match status" value="1"/>
</dbReference>
<comment type="caution">
    <text evidence="4">The sequence shown here is derived from an EMBL/GenBank/DDBJ whole genome shotgun (WGS) entry which is preliminary data.</text>
</comment>
<name>A0A2M8LGZ0_9BACT</name>
<dbReference type="InterPro" id="IPR057666">
    <property type="entry name" value="DrpA_SLOG"/>
</dbReference>